<dbReference type="InterPro" id="IPR001731">
    <property type="entry name" value="ALAD"/>
</dbReference>
<dbReference type="Gene3D" id="3.20.20.70">
    <property type="entry name" value="Aldolase class I"/>
    <property type="match status" value="1"/>
</dbReference>
<dbReference type="PANTHER" id="PTHR11458">
    <property type="entry name" value="DELTA-AMINOLEVULINIC ACID DEHYDRATASE"/>
    <property type="match status" value="1"/>
</dbReference>
<evidence type="ECO:0000256" key="2">
    <source>
        <dbReference type="ARBA" id="ARBA00008055"/>
    </source>
</evidence>
<dbReference type="GO" id="GO:0051260">
    <property type="term" value="P:protein homooligomerization"/>
    <property type="evidence" value="ECO:0007669"/>
    <property type="project" value="Ensembl"/>
</dbReference>
<keyword evidence="12" id="KW-1185">Reference proteome</keyword>
<dbReference type="UniPathway" id="UPA00251">
    <property type="reaction ID" value="UER00318"/>
</dbReference>
<evidence type="ECO:0000313" key="12">
    <source>
        <dbReference type="Proteomes" id="UP000694426"/>
    </source>
</evidence>
<comment type="function">
    <text evidence="6">Catalyzes an early step in the biosynthesis of tetrapyrroles. Binds two molecules of 5-aminolevulinate per subunit, each at a distinct site, and catalyzes their condensation to form porphobilinogen.</text>
</comment>
<dbReference type="GO" id="GO:0005829">
    <property type="term" value="C:cytosol"/>
    <property type="evidence" value="ECO:0007669"/>
    <property type="project" value="Ensembl"/>
</dbReference>
<protein>
    <recommendedName>
        <fullName evidence="9">Delta-aminolevulinic acid dehydratase</fullName>
        <ecNumber evidence="9">4.2.1.24</ecNumber>
    </recommendedName>
</protein>
<accession>A0A8B9CQJ6</accession>
<keyword evidence="4 9" id="KW-0456">Lyase</keyword>
<gene>
    <name evidence="11" type="primary">ALAD</name>
</gene>
<organism evidence="11 12">
    <name type="scientific">Anser brachyrhynchus</name>
    <name type="common">Pink-footed goose</name>
    <dbReference type="NCBI Taxonomy" id="132585"/>
    <lineage>
        <taxon>Eukaryota</taxon>
        <taxon>Metazoa</taxon>
        <taxon>Chordata</taxon>
        <taxon>Craniata</taxon>
        <taxon>Vertebrata</taxon>
        <taxon>Euteleostomi</taxon>
        <taxon>Archelosauria</taxon>
        <taxon>Archosauria</taxon>
        <taxon>Dinosauria</taxon>
        <taxon>Saurischia</taxon>
        <taxon>Theropoda</taxon>
        <taxon>Coelurosauria</taxon>
        <taxon>Aves</taxon>
        <taxon>Neognathae</taxon>
        <taxon>Galloanserae</taxon>
        <taxon>Anseriformes</taxon>
        <taxon>Anatidae</taxon>
        <taxon>Anserinae</taxon>
        <taxon>Anser</taxon>
    </lineage>
</organism>
<evidence type="ECO:0000256" key="5">
    <source>
        <dbReference type="ARBA" id="ARBA00023244"/>
    </source>
</evidence>
<dbReference type="SUPFAM" id="SSF51569">
    <property type="entry name" value="Aldolase"/>
    <property type="match status" value="1"/>
</dbReference>
<evidence type="ECO:0000256" key="7">
    <source>
        <dbReference type="ARBA" id="ARBA00025861"/>
    </source>
</evidence>
<dbReference type="GO" id="GO:0071353">
    <property type="term" value="P:cellular response to interleukin-4"/>
    <property type="evidence" value="ECO:0007669"/>
    <property type="project" value="Ensembl"/>
</dbReference>
<evidence type="ECO:0000256" key="9">
    <source>
        <dbReference type="RuleBase" id="RU000515"/>
    </source>
</evidence>
<dbReference type="Pfam" id="PF00490">
    <property type="entry name" value="ALAD"/>
    <property type="match status" value="1"/>
</dbReference>
<dbReference type="Ensembl" id="ENSABRT00000031965.1">
    <property type="protein sequence ID" value="ENSABRP00000022769.1"/>
    <property type="gene ID" value="ENSABRG00000019262.1"/>
</dbReference>
<keyword evidence="5 9" id="KW-0627">Porphyrin biosynthesis</keyword>
<dbReference type="GO" id="GO:0006782">
    <property type="term" value="P:protoporphyrinogen IX biosynthetic process"/>
    <property type="evidence" value="ECO:0007669"/>
    <property type="project" value="UniProtKB-UniPathway"/>
</dbReference>
<comment type="similarity">
    <text evidence="2 10">Belongs to the ALAD family.</text>
</comment>
<name>A0A8B9CQJ6_9AVES</name>
<evidence type="ECO:0000256" key="8">
    <source>
        <dbReference type="ARBA" id="ARBA00047651"/>
    </source>
</evidence>
<dbReference type="GeneTree" id="ENSGT00390000006998"/>
<dbReference type="InterPro" id="IPR013785">
    <property type="entry name" value="Aldolase_TIM"/>
</dbReference>
<evidence type="ECO:0000256" key="6">
    <source>
        <dbReference type="ARBA" id="ARBA00025628"/>
    </source>
</evidence>
<dbReference type="GO" id="GO:0004655">
    <property type="term" value="F:porphobilinogen synthase activity"/>
    <property type="evidence" value="ECO:0007669"/>
    <property type="project" value="UniProtKB-EC"/>
</dbReference>
<keyword evidence="3" id="KW-0350">Heme biosynthesis</keyword>
<evidence type="ECO:0000313" key="11">
    <source>
        <dbReference type="Ensembl" id="ENSABRP00000022769.1"/>
    </source>
</evidence>
<dbReference type="PRINTS" id="PR00144">
    <property type="entry name" value="DALDHYDRTASE"/>
</dbReference>
<dbReference type="InterPro" id="IPR030656">
    <property type="entry name" value="ALAD_AS"/>
</dbReference>
<evidence type="ECO:0000256" key="3">
    <source>
        <dbReference type="ARBA" id="ARBA00023133"/>
    </source>
</evidence>
<dbReference type="PANTHER" id="PTHR11458:SF0">
    <property type="entry name" value="DELTA-AMINOLEVULINIC ACID DEHYDRATASE"/>
    <property type="match status" value="1"/>
</dbReference>
<dbReference type="GO" id="GO:0008270">
    <property type="term" value="F:zinc ion binding"/>
    <property type="evidence" value="ECO:0007669"/>
    <property type="project" value="Ensembl"/>
</dbReference>
<reference evidence="11" key="1">
    <citation type="submission" date="2025-08" db="UniProtKB">
        <authorList>
            <consortium name="Ensembl"/>
        </authorList>
    </citation>
    <scope>IDENTIFICATION</scope>
</reference>
<proteinExistence type="inferred from homology"/>
<dbReference type="Proteomes" id="UP000694426">
    <property type="component" value="Unplaced"/>
</dbReference>
<comment type="subunit">
    <text evidence="7">Homooctamer; active form. Homohexamer; low activity form.</text>
</comment>
<evidence type="ECO:0000256" key="10">
    <source>
        <dbReference type="RuleBase" id="RU004161"/>
    </source>
</evidence>
<reference evidence="11" key="2">
    <citation type="submission" date="2025-09" db="UniProtKB">
        <authorList>
            <consortium name="Ensembl"/>
        </authorList>
    </citation>
    <scope>IDENTIFICATION</scope>
</reference>
<dbReference type="GO" id="GO:0042802">
    <property type="term" value="F:identical protein binding"/>
    <property type="evidence" value="ECO:0007669"/>
    <property type="project" value="Ensembl"/>
</dbReference>
<dbReference type="GO" id="GO:1901799">
    <property type="term" value="P:negative regulation of proteasomal protein catabolic process"/>
    <property type="evidence" value="ECO:0007669"/>
    <property type="project" value="Ensembl"/>
</dbReference>
<dbReference type="AlphaFoldDB" id="A0A8B9CQJ6"/>
<dbReference type="GO" id="GO:0006785">
    <property type="term" value="P:heme B biosynthetic process"/>
    <property type="evidence" value="ECO:0007669"/>
    <property type="project" value="Ensembl"/>
</dbReference>
<dbReference type="PROSITE" id="PS00169">
    <property type="entry name" value="D_ALA_DEHYDRATASE"/>
    <property type="match status" value="1"/>
</dbReference>
<dbReference type="GO" id="GO:0006784">
    <property type="term" value="P:heme A biosynthetic process"/>
    <property type="evidence" value="ECO:0007669"/>
    <property type="project" value="Ensembl"/>
</dbReference>
<dbReference type="EC" id="4.2.1.24" evidence="9"/>
<evidence type="ECO:0000256" key="4">
    <source>
        <dbReference type="ARBA" id="ARBA00023239"/>
    </source>
</evidence>
<evidence type="ECO:0000256" key="1">
    <source>
        <dbReference type="ARBA" id="ARBA00004694"/>
    </source>
</evidence>
<sequence length="358" mass="38451">SPGCPQPHPAWPWALPRMGHPHARCWLTVSFSSTNTLLRAALIPFPTQPVFVLGIAPAQVQDLALGLVELPFALFRYGVNKLEGMLRPLVEDGLKCVLIFGVPSKVPKDERGSAADAEDTPAIQAIKKIRSTFPELLIACDVCLCPYTSHGHCGILREDGTIQNEISCQRLAEVALAYAKAGCHIVAPSDMMDGRIAAIKQALISSDMGNKVSVGPGAVLAPISALCLVPRDAAQSKPAFGDRRCYQLPPGARGLALRAVDRDVREGADMLMVKPGMPYLDLVRDVKDRHATHPLAVYHVSGEFAMLWHGAQAGAFGLKAAVLEAMAAFRRAGADAIITYFAPQLLRWLKEEAAAGRA</sequence>
<comment type="pathway">
    <text evidence="1">Porphyrin-containing compound metabolism; protoporphyrin-IX biosynthesis; coproporphyrinogen-III from 5-aminolevulinate: step 1/4.</text>
</comment>
<dbReference type="SMART" id="SM01004">
    <property type="entry name" value="ALAD"/>
    <property type="match status" value="1"/>
</dbReference>
<comment type="catalytic activity">
    <reaction evidence="8 9">
        <text>2 5-aminolevulinate = porphobilinogen + 2 H2O + H(+)</text>
        <dbReference type="Rhea" id="RHEA:24064"/>
        <dbReference type="ChEBI" id="CHEBI:15377"/>
        <dbReference type="ChEBI" id="CHEBI:15378"/>
        <dbReference type="ChEBI" id="CHEBI:58126"/>
        <dbReference type="ChEBI" id="CHEBI:356416"/>
        <dbReference type="EC" id="4.2.1.24"/>
    </reaction>
</comment>